<dbReference type="HOGENOM" id="CLU_080231_4_0_1"/>
<keyword evidence="12" id="KW-1185">Reference proteome</keyword>
<evidence type="ECO:0000256" key="2">
    <source>
        <dbReference type="ARBA" id="ARBA00022448"/>
    </source>
</evidence>
<dbReference type="SUPFAM" id="SSF55785">
    <property type="entry name" value="PYP-like sensor domain (PAS domain)"/>
    <property type="match status" value="1"/>
</dbReference>
<keyword evidence="7" id="KW-0472">Membrane</keyword>
<protein>
    <recommendedName>
        <fullName evidence="10">PAS domain-containing protein</fullName>
    </recommendedName>
</protein>
<evidence type="ECO:0000256" key="4">
    <source>
        <dbReference type="ARBA" id="ARBA00022882"/>
    </source>
</evidence>
<dbReference type="PANTHER" id="PTHR10217">
    <property type="entry name" value="VOLTAGE AND LIGAND GATED POTASSIUM CHANNEL"/>
    <property type="match status" value="1"/>
</dbReference>
<comment type="catalytic activity">
    <reaction evidence="9">
        <text>K(+)(in) = K(+)(out)</text>
        <dbReference type="Rhea" id="RHEA:29463"/>
        <dbReference type="ChEBI" id="CHEBI:29103"/>
    </reaction>
</comment>
<evidence type="ECO:0000256" key="7">
    <source>
        <dbReference type="ARBA" id="ARBA00023136"/>
    </source>
</evidence>
<dbReference type="GO" id="GO:0034220">
    <property type="term" value="P:monoatomic ion transmembrane transport"/>
    <property type="evidence" value="ECO:0007669"/>
    <property type="project" value="UniProtKB-KW"/>
</dbReference>
<dbReference type="InParanoid" id="B3RQL0"/>
<keyword evidence="6" id="KW-0406">Ion transport</keyword>
<dbReference type="GO" id="GO:0034702">
    <property type="term" value="C:monoatomic ion channel complex"/>
    <property type="evidence" value="ECO:0007669"/>
    <property type="project" value="UniProtKB-KW"/>
</dbReference>
<evidence type="ECO:0000259" key="10">
    <source>
        <dbReference type="Pfam" id="PF13426"/>
    </source>
</evidence>
<keyword evidence="3" id="KW-0812">Transmembrane</keyword>
<dbReference type="eggNOG" id="KOG0498">
    <property type="taxonomic scope" value="Eukaryota"/>
</dbReference>
<organism evidence="11 12">
    <name type="scientific">Trichoplax adhaerens</name>
    <name type="common">Trichoplax reptans</name>
    <dbReference type="NCBI Taxonomy" id="10228"/>
    <lineage>
        <taxon>Eukaryota</taxon>
        <taxon>Metazoa</taxon>
        <taxon>Placozoa</taxon>
        <taxon>Uniplacotomia</taxon>
        <taxon>Trichoplacea</taxon>
        <taxon>Trichoplacidae</taxon>
        <taxon>Trichoplax</taxon>
    </lineage>
</organism>
<dbReference type="Gene3D" id="3.30.450.20">
    <property type="entry name" value="PAS domain"/>
    <property type="match status" value="1"/>
</dbReference>
<keyword evidence="4" id="KW-0851">Voltage-gated channel</keyword>
<comment type="subcellular location">
    <subcellularLocation>
        <location evidence="1">Membrane</location>
        <topology evidence="1">Multi-pass membrane protein</topology>
    </subcellularLocation>
</comment>
<evidence type="ECO:0000313" key="12">
    <source>
        <dbReference type="Proteomes" id="UP000009022"/>
    </source>
</evidence>
<dbReference type="FunFam" id="3.30.450.20:FF:000001">
    <property type="entry name" value="Potassium voltage-gated channel subfamily H member 7"/>
    <property type="match status" value="1"/>
</dbReference>
<dbReference type="InterPro" id="IPR000014">
    <property type="entry name" value="PAS"/>
</dbReference>
<evidence type="ECO:0000256" key="8">
    <source>
        <dbReference type="ARBA" id="ARBA00023303"/>
    </source>
</evidence>
<dbReference type="RefSeq" id="XP_002111263.1">
    <property type="nucleotide sequence ID" value="XM_002111227.1"/>
</dbReference>
<dbReference type="OMA" id="FRIIFIC"/>
<keyword evidence="2" id="KW-0813">Transport</keyword>
<evidence type="ECO:0000256" key="9">
    <source>
        <dbReference type="ARBA" id="ARBA00034430"/>
    </source>
</evidence>
<keyword evidence="5" id="KW-1133">Transmembrane helix</keyword>
<dbReference type="GeneID" id="6752476"/>
<accession>B3RQL0</accession>
<dbReference type="OrthoDB" id="447251at2759"/>
<dbReference type="Pfam" id="PF13426">
    <property type="entry name" value="PAS_9"/>
    <property type="match status" value="1"/>
</dbReference>
<reference evidence="11 12" key="1">
    <citation type="journal article" date="2008" name="Nature">
        <title>The Trichoplax genome and the nature of placozoans.</title>
        <authorList>
            <person name="Srivastava M."/>
            <person name="Begovic E."/>
            <person name="Chapman J."/>
            <person name="Putnam N.H."/>
            <person name="Hellsten U."/>
            <person name="Kawashima T."/>
            <person name="Kuo A."/>
            <person name="Mitros T."/>
            <person name="Salamov A."/>
            <person name="Carpenter M.L."/>
            <person name="Signorovitch A.Y."/>
            <person name="Moreno M.A."/>
            <person name="Kamm K."/>
            <person name="Grimwood J."/>
            <person name="Schmutz J."/>
            <person name="Shapiro H."/>
            <person name="Grigoriev I.V."/>
            <person name="Buss L.W."/>
            <person name="Schierwater B."/>
            <person name="Dellaporta S.L."/>
            <person name="Rokhsar D.S."/>
        </authorList>
    </citation>
    <scope>NUCLEOTIDE SEQUENCE [LARGE SCALE GENOMIC DNA]</scope>
    <source>
        <strain evidence="11 12">Grell-BS-1999</strain>
    </source>
</reference>
<dbReference type="InterPro" id="IPR035965">
    <property type="entry name" value="PAS-like_dom_sf"/>
</dbReference>
<dbReference type="KEGG" id="tad:TRIADDRAFT_22120"/>
<feature type="domain" description="PAS" evidence="10">
    <location>
        <begin position="37"/>
        <end position="105"/>
    </location>
</feature>
<dbReference type="PANTHER" id="PTHR10217:SF548">
    <property type="entry name" value="GH12235P"/>
    <property type="match status" value="1"/>
</dbReference>
<dbReference type="EMBL" id="DS985243">
    <property type="protein sequence ID" value="EDV27267.1"/>
    <property type="molecule type" value="Genomic_DNA"/>
</dbReference>
<evidence type="ECO:0000313" key="11">
    <source>
        <dbReference type="EMBL" id="EDV27267.1"/>
    </source>
</evidence>
<dbReference type="CDD" id="cd00130">
    <property type="entry name" value="PAS"/>
    <property type="match status" value="1"/>
</dbReference>
<dbReference type="AlphaFoldDB" id="B3RQL0"/>
<dbReference type="Proteomes" id="UP000009022">
    <property type="component" value="Unassembled WGS sequence"/>
</dbReference>
<evidence type="ECO:0000256" key="1">
    <source>
        <dbReference type="ARBA" id="ARBA00004141"/>
    </source>
</evidence>
<evidence type="ECO:0000256" key="3">
    <source>
        <dbReference type="ARBA" id="ARBA00022692"/>
    </source>
</evidence>
<sequence>MPIRRGLSAPQNNFIETIIKRFDGPGRNFVLANAVLEELPIIYCNDGICKLYGYSRATLMQTSSDCKFFKGERTSPEALETIYRFLHEPNEQQIDVVLYKYDGKPQI</sequence>
<name>B3RQL0_TRIAD</name>
<keyword evidence="8" id="KW-0407">Ion channel</keyword>
<gene>
    <name evidence="11" type="ORF">TRIADDRAFT_22120</name>
</gene>
<evidence type="ECO:0000256" key="6">
    <source>
        <dbReference type="ARBA" id="ARBA00023065"/>
    </source>
</evidence>
<dbReference type="CTD" id="6752476"/>
<evidence type="ECO:0000256" key="5">
    <source>
        <dbReference type="ARBA" id="ARBA00022989"/>
    </source>
</evidence>
<dbReference type="InterPro" id="IPR050818">
    <property type="entry name" value="KCNH_animal-type"/>
</dbReference>
<proteinExistence type="predicted"/>